<reference evidence="1" key="1">
    <citation type="submission" date="2017-04" db="EMBL/GenBank/DDBJ databases">
        <authorList>
            <person name="Varghese N."/>
            <person name="Submissions S."/>
        </authorList>
    </citation>
    <scope>NUCLEOTIDE SEQUENCE</scope>
    <source>
        <strain evidence="1">WTE2008</strain>
    </source>
</reference>
<dbReference type="Proteomes" id="UP000192328">
    <property type="component" value="Unassembled WGS sequence"/>
</dbReference>
<gene>
    <name evidence="1" type="ORF">SAMN06297397_2957</name>
</gene>
<accession>A0AC61PQ72</accession>
<sequence>MVHLQPVTKENLDEVLSLKIYDSQAGFVSSTAESLAEAYVYREAAFPFAVYSDQEVVGFIMMGYYEAKNYYTLWKLLISREHQHRGYGKEALRLGIAFLKERFHVNEVYTGVIPGNVVAKRLYESMGFRETGLFENNMLEMRLSC</sequence>
<proteinExistence type="predicted"/>
<organism evidence="1 2">
    <name type="scientific">Aristaeella lactis</name>
    <dbReference type="NCBI Taxonomy" id="3046383"/>
    <lineage>
        <taxon>Bacteria</taxon>
        <taxon>Bacillati</taxon>
        <taxon>Bacillota</taxon>
        <taxon>Clostridia</taxon>
        <taxon>Eubacteriales</taxon>
        <taxon>Aristaeellaceae</taxon>
        <taxon>Aristaeella</taxon>
    </lineage>
</organism>
<keyword evidence="2" id="KW-1185">Reference proteome</keyword>
<protein>
    <submittedName>
        <fullName evidence="1">Diamine N-acetyltransferase</fullName>
    </submittedName>
</protein>
<dbReference type="EMBL" id="FWXZ01000008">
    <property type="protein sequence ID" value="SMC88267.1"/>
    <property type="molecule type" value="Genomic_DNA"/>
</dbReference>
<comment type="caution">
    <text evidence="1">The sequence shown here is derived from an EMBL/GenBank/DDBJ whole genome shotgun (WGS) entry which is preliminary data.</text>
</comment>
<evidence type="ECO:0000313" key="1">
    <source>
        <dbReference type="EMBL" id="SMC88267.1"/>
    </source>
</evidence>
<evidence type="ECO:0000313" key="2">
    <source>
        <dbReference type="Proteomes" id="UP000192328"/>
    </source>
</evidence>
<name>A0AC61PQ72_9FIRM</name>